<dbReference type="Gene3D" id="3.10.450.50">
    <property type="match status" value="1"/>
</dbReference>
<gene>
    <name evidence="1" type="ORF">SAMN05877842_101174</name>
</gene>
<dbReference type="EMBL" id="OBQC01000001">
    <property type="protein sequence ID" value="SOC34943.1"/>
    <property type="molecule type" value="Genomic_DNA"/>
</dbReference>
<name>A0A285TZM7_9BACL</name>
<dbReference type="OrthoDB" id="2839093at2"/>
<evidence type="ECO:0000313" key="1">
    <source>
        <dbReference type="EMBL" id="SOC34943.1"/>
    </source>
</evidence>
<dbReference type="AlphaFoldDB" id="A0A285TZM7"/>
<proteinExistence type="predicted"/>
<dbReference type="InterPro" id="IPR032710">
    <property type="entry name" value="NTF2-like_dom_sf"/>
</dbReference>
<dbReference type="SUPFAM" id="SSF54427">
    <property type="entry name" value="NTF2-like"/>
    <property type="match status" value="1"/>
</dbReference>
<dbReference type="RefSeq" id="WP_097147741.1">
    <property type="nucleotide sequence ID" value="NZ_OBQC01000001.1"/>
</dbReference>
<reference evidence="2" key="1">
    <citation type="submission" date="2017-08" db="EMBL/GenBank/DDBJ databases">
        <authorList>
            <person name="Varghese N."/>
            <person name="Submissions S."/>
        </authorList>
    </citation>
    <scope>NUCLEOTIDE SEQUENCE [LARGE SCALE GENOMIC DNA]</scope>
    <source>
        <strain evidence="2">JC23</strain>
    </source>
</reference>
<accession>A0A285TZM7</accession>
<protein>
    <submittedName>
        <fullName evidence="1">SnoaL-like protein</fullName>
    </submittedName>
</protein>
<organism evidence="1 2">
    <name type="scientific">Ureibacillus acetophenoni</name>
    <dbReference type="NCBI Taxonomy" id="614649"/>
    <lineage>
        <taxon>Bacteria</taxon>
        <taxon>Bacillati</taxon>
        <taxon>Bacillota</taxon>
        <taxon>Bacilli</taxon>
        <taxon>Bacillales</taxon>
        <taxon>Caryophanaceae</taxon>
        <taxon>Ureibacillus</taxon>
    </lineage>
</organism>
<dbReference type="Proteomes" id="UP000219252">
    <property type="component" value="Unassembled WGS sequence"/>
</dbReference>
<evidence type="ECO:0000313" key="2">
    <source>
        <dbReference type="Proteomes" id="UP000219252"/>
    </source>
</evidence>
<dbReference type="PROSITE" id="PS51257">
    <property type="entry name" value="PROKAR_LIPOPROTEIN"/>
    <property type="match status" value="1"/>
</dbReference>
<sequence>MSKWLIAVFAVFMLAACSDKEQQVNLAENEQIIEEGTVGFEIMGETIEEASGVPTEEKESIISSFEEYIASFNAKDIDRYVNTLSKNPQGFSIEDDQEAAKMAFEQYDITKTASDITIVKYNENEAQVYANIVTDMTELASGTELQDEGRQVTVLVKEDNAWKVTSIYYIGNQF</sequence>
<keyword evidence="2" id="KW-1185">Reference proteome</keyword>